<dbReference type="KEGG" id="bze:COCCADRAFT_113949"/>
<name>W6XMR9_COCC2</name>
<dbReference type="GeneID" id="19144705"/>
<feature type="repeat" description="WD" evidence="1">
    <location>
        <begin position="30"/>
        <end position="71"/>
    </location>
</feature>
<protein>
    <submittedName>
        <fullName evidence="3">Uncharacterized protein</fullName>
    </submittedName>
</protein>
<reference evidence="3 4" key="1">
    <citation type="journal article" date="2013" name="PLoS Genet.">
        <title>Comparative genome structure, secondary metabolite, and effector coding capacity across Cochliobolus pathogens.</title>
        <authorList>
            <person name="Condon B.J."/>
            <person name="Leng Y."/>
            <person name="Wu D."/>
            <person name="Bushley K.E."/>
            <person name="Ohm R.A."/>
            <person name="Otillar R."/>
            <person name="Martin J."/>
            <person name="Schackwitz W."/>
            <person name="Grimwood J."/>
            <person name="MohdZainudin N."/>
            <person name="Xue C."/>
            <person name="Wang R."/>
            <person name="Manning V.A."/>
            <person name="Dhillon B."/>
            <person name="Tu Z.J."/>
            <person name="Steffenson B.J."/>
            <person name="Salamov A."/>
            <person name="Sun H."/>
            <person name="Lowry S."/>
            <person name="LaButti K."/>
            <person name="Han J."/>
            <person name="Copeland A."/>
            <person name="Lindquist E."/>
            <person name="Barry K."/>
            <person name="Schmutz J."/>
            <person name="Baker S.E."/>
            <person name="Ciuffetti L.M."/>
            <person name="Grigoriev I.V."/>
            <person name="Zhong S."/>
            <person name="Turgeon B.G."/>
        </authorList>
    </citation>
    <scope>NUCLEOTIDE SEQUENCE [LARGE SCALE GENOMIC DNA]</scope>
    <source>
        <strain evidence="3 4">26-R-13</strain>
    </source>
</reference>
<accession>W6XMR9</accession>
<evidence type="ECO:0000256" key="1">
    <source>
        <dbReference type="PROSITE-ProRule" id="PRU00221"/>
    </source>
</evidence>
<dbReference type="OrthoDB" id="538223at2759"/>
<dbReference type="AlphaFoldDB" id="W6XMR9"/>
<dbReference type="InterPro" id="IPR015943">
    <property type="entry name" value="WD40/YVTN_repeat-like_dom_sf"/>
</dbReference>
<sequence>MASRQDVASGRPAQEGRTGPEAMGIKDDRFEGCSGYVYSVAFSDDSTQLASRSSNKAIKIWDASSRTCVHTLEGYSNNVR</sequence>
<dbReference type="RefSeq" id="XP_007719105.1">
    <property type="nucleotide sequence ID" value="XM_007720915.1"/>
</dbReference>
<dbReference type="HOGENOM" id="CLU_196191_0_0_1"/>
<organism evidence="3 4">
    <name type="scientific">Cochliobolus carbonum (strain 26-R-13)</name>
    <name type="common">Maize leaf spot fungus</name>
    <name type="synonym">Bipolaris zeicola</name>
    <dbReference type="NCBI Taxonomy" id="930089"/>
    <lineage>
        <taxon>Eukaryota</taxon>
        <taxon>Fungi</taxon>
        <taxon>Dikarya</taxon>
        <taxon>Ascomycota</taxon>
        <taxon>Pezizomycotina</taxon>
        <taxon>Dothideomycetes</taxon>
        <taxon>Pleosporomycetidae</taxon>
        <taxon>Pleosporales</taxon>
        <taxon>Pleosporineae</taxon>
        <taxon>Pleosporaceae</taxon>
        <taxon>Bipolaris</taxon>
    </lineage>
</organism>
<proteinExistence type="predicted"/>
<dbReference type="Gene3D" id="2.130.10.10">
    <property type="entry name" value="YVTN repeat-like/Quinoprotein amine dehydrogenase"/>
    <property type="match status" value="1"/>
</dbReference>
<dbReference type="PROSITE" id="PS50294">
    <property type="entry name" value="WD_REPEATS_REGION"/>
    <property type="match status" value="1"/>
</dbReference>
<evidence type="ECO:0000256" key="2">
    <source>
        <dbReference type="SAM" id="MobiDB-lite"/>
    </source>
</evidence>
<dbReference type="SMART" id="SM00320">
    <property type="entry name" value="WD40"/>
    <property type="match status" value="1"/>
</dbReference>
<dbReference type="PROSITE" id="PS50082">
    <property type="entry name" value="WD_REPEATS_2"/>
    <property type="match status" value="1"/>
</dbReference>
<dbReference type="InterPro" id="IPR001680">
    <property type="entry name" value="WD40_rpt"/>
</dbReference>
<dbReference type="InterPro" id="IPR036322">
    <property type="entry name" value="WD40_repeat_dom_sf"/>
</dbReference>
<dbReference type="SUPFAM" id="SSF50978">
    <property type="entry name" value="WD40 repeat-like"/>
    <property type="match status" value="1"/>
</dbReference>
<dbReference type="STRING" id="930089.W6XMR9"/>
<evidence type="ECO:0000313" key="4">
    <source>
        <dbReference type="Proteomes" id="UP000053841"/>
    </source>
</evidence>
<dbReference type="EMBL" id="KI965371">
    <property type="protein sequence ID" value="EUC26590.1"/>
    <property type="molecule type" value="Genomic_DNA"/>
</dbReference>
<gene>
    <name evidence="3" type="ORF">COCCADRAFT_113949</name>
</gene>
<keyword evidence="4" id="KW-1185">Reference proteome</keyword>
<feature type="region of interest" description="Disordered" evidence="2">
    <location>
        <begin position="1"/>
        <end position="26"/>
    </location>
</feature>
<dbReference type="Proteomes" id="UP000053841">
    <property type="component" value="Unassembled WGS sequence"/>
</dbReference>
<dbReference type="Pfam" id="PF00400">
    <property type="entry name" value="WD40"/>
    <property type="match status" value="1"/>
</dbReference>
<evidence type="ECO:0000313" key="3">
    <source>
        <dbReference type="EMBL" id="EUC26590.1"/>
    </source>
</evidence>
<keyword evidence="1" id="KW-0853">WD repeat</keyword>